<dbReference type="RefSeq" id="WP_379904589.1">
    <property type="nucleotide sequence ID" value="NZ_JBHRTR010000034.1"/>
</dbReference>
<dbReference type="InterPro" id="IPR025738">
    <property type="entry name" value="BatD"/>
</dbReference>
<dbReference type="PANTHER" id="PTHR40940">
    <property type="entry name" value="PROTEIN BATD-RELATED"/>
    <property type="match status" value="1"/>
</dbReference>
<evidence type="ECO:0000313" key="3">
    <source>
        <dbReference type="EMBL" id="MFC3229925.1"/>
    </source>
</evidence>
<evidence type="ECO:0000256" key="1">
    <source>
        <dbReference type="SAM" id="MobiDB-lite"/>
    </source>
</evidence>
<feature type="domain" description="DUF7939" evidence="2">
    <location>
        <begin position="534"/>
        <end position="608"/>
    </location>
</feature>
<accession>A0ABV7L5Q2</accession>
<comment type="caution">
    <text evidence="3">The sequence shown here is derived from an EMBL/GenBank/DDBJ whole genome shotgun (WGS) entry which is preliminary data.</text>
</comment>
<dbReference type="EMBL" id="JBHRTR010000034">
    <property type="protein sequence ID" value="MFC3229925.1"/>
    <property type="molecule type" value="Genomic_DNA"/>
</dbReference>
<organism evidence="3 4">
    <name type="scientific">Marinibaculum pumilum</name>
    <dbReference type="NCBI Taxonomy" id="1766165"/>
    <lineage>
        <taxon>Bacteria</taxon>
        <taxon>Pseudomonadati</taxon>
        <taxon>Pseudomonadota</taxon>
        <taxon>Alphaproteobacteria</taxon>
        <taxon>Rhodospirillales</taxon>
        <taxon>Rhodospirillaceae</taxon>
        <taxon>Marinibaculum</taxon>
    </lineage>
</organism>
<evidence type="ECO:0000313" key="4">
    <source>
        <dbReference type="Proteomes" id="UP001595528"/>
    </source>
</evidence>
<feature type="region of interest" description="Disordered" evidence="1">
    <location>
        <begin position="629"/>
        <end position="652"/>
    </location>
</feature>
<feature type="region of interest" description="Disordered" evidence="1">
    <location>
        <begin position="453"/>
        <end position="473"/>
    </location>
</feature>
<proteinExistence type="predicted"/>
<reference evidence="4" key="1">
    <citation type="journal article" date="2019" name="Int. J. Syst. Evol. Microbiol.">
        <title>The Global Catalogue of Microorganisms (GCM) 10K type strain sequencing project: providing services to taxonomists for standard genome sequencing and annotation.</title>
        <authorList>
            <consortium name="The Broad Institute Genomics Platform"/>
            <consortium name="The Broad Institute Genome Sequencing Center for Infectious Disease"/>
            <person name="Wu L."/>
            <person name="Ma J."/>
        </authorList>
    </citation>
    <scope>NUCLEOTIDE SEQUENCE [LARGE SCALE GENOMIC DNA]</scope>
    <source>
        <strain evidence="4">KCTC 42964</strain>
    </source>
</reference>
<dbReference type="InterPro" id="IPR057699">
    <property type="entry name" value="DUF7939"/>
</dbReference>
<dbReference type="Pfam" id="PF25607">
    <property type="entry name" value="DUF7939"/>
    <property type="match status" value="1"/>
</dbReference>
<keyword evidence="4" id="KW-1185">Reference proteome</keyword>
<name>A0ABV7L5Q2_9PROT</name>
<protein>
    <submittedName>
        <fullName evidence="3">BatD family protein</fullName>
    </submittedName>
</protein>
<evidence type="ECO:0000259" key="2">
    <source>
        <dbReference type="Pfam" id="PF25607"/>
    </source>
</evidence>
<dbReference type="PANTHER" id="PTHR40940:SF1">
    <property type="entry name" value="PROTEIN BATD"/>
    <property type="match status" value="1"/>
</dbReference>
<sequence length="652" mass="68554">MASADRNHGPRSILFAAVLVPALGLGLLAQPALADSLQSALSRDQVRVGETVELLLRYRPDDASAGAPAPDLAPLERDFRILDTRQSQRTMIVNGRRDASLDWVVTLTPRHAGAATVPALQVGDASSEALPLQVAAAPTPQERAAAADLPDLFLEAEVDRSDPYVQGQTVLTARIHDAAGMTAAALTDPQIPGAVVERLGEDRVYRERRGDRDYRVIERRFAIFPQASGRLEIPPLRLEAQVPAADVGGFDRAGFGARFPFARGGGADPFADMFARMRQMGFGSDPFGSMFGQRRQVLSQPLVLEVRERPASATADWFLPAEDVRLVEDWSADSFTAGTPVTRTVTLMAKGLTGAQLPDLVLPDAPGVKQYVEDDGRQTVTRGDGTLTARQTTVAVVPSRAGTVALPEIRVAWWDVAAEQQREAVLPARTLQVAAMPGSGSTAPAAVAAGPVDAARATDAPETASPGGAGQGRFSTSAWLPDRGTGLAAGAGLLLLGAGGFLALRRRRNAALAARKGAPVSGIRAAAGREDLARAETSLAQACAAGTAAAALDALAQWGRARWPENPPRGAAAVAARLQAKALEQAVRAVTRRLYGDARSEPGWQPPAAELVALHDAFRAARSRVGVRNWGRDEGRSAGPLPDLYPSPGGSA</sequence>
<gene>
    <name evidence="3" type="ORF">ACFOGJ_21925</name>
</gene>
<dbReference type="Pfam" id="PF13584">
    <property type="entry name" value="BatD"/>
    <property type="match status" value="1"/>
</dbReference>
<dbReference type="Proteomes" id="UP001595528">
    <property type="component" value="Unassembled WGS sequence"/>
</dbReference>